<evidence type="ECO:0000256" key="3">
    <source>
        <dbReference type="ARBA" id="ARBA00022801"/>
    </source>
</evidence>
<dbReference type="Pfam" id="PF00150">
    <property type="entry name" value="Cellulase"/>
    <property type="match status" value="1"/>
</dbReference>
<dbReference type="EMBL" id="BAAADD010000004">
    <property type="protein sequence ID" value="GAA0569758.1"/>
    <property type="molecule type" value="Genomic_DNA"/>
</dbReference>
<dbReference type="InterPro" id="IPR017853">
    <property type="entry name" value="GH"/>
</dbReference>
<comment type="caution">
    <text evidence="8">The sequence shown here is derived from an EMBL/GenBank/DDBJ whole genome shotgun (WGS) entry which is preliminary data.</text>
</comment>
<keyword evidence="9" id="KW-1185">Reference proteome</keyword>
<dbReference type="SUPFAM" id="SSF51445">
    <property type="entry name" value="(Trans)glycosidases"/>
    <property type="match status" value="1"/>
</dbReference>
<dbReference type="InterPro" id="IPR003305">
    <property type="entry name" value="CenC_carb-bd"/>
</dbReference>
<evidence type="ECO:0000259" key="6">
    <source>
        <dbReference type="Pfam" id="PF00150"/>
    </source>
</evidence>
<feature type="domain" description="CBM-cenC" evidence="7">
    <location>
        <begin position="274"/>
        <end position="382"/>
    </location>
</feature>
<keyword evidence="3" id="KW-0378">Hydrolase</keyword>
<evidence type="ECO:0000256" key="2">
    <source>
        <dbReference type="ARBA" id="ARBA00012706"/>
    </source>
</evidence>
<dbReference type="Proteomes" id="UP001499951">
    <property type="component" value="Unassembled WGS sequence"/>
</dbReference>
<proteinExistence type="predicted"/>
<feature type="chain" id="PRO_5046964342" description="mannan endo-1,4-beta-mannosidase" evidence="5">
    <location>
        <begin position="20"/>
        <end position="834"/>
    </location>
</feature>
<organism evidence="8 9">
    <name type="scientific">Rhizomicrobium electricum</name>
    <dbReference type="NCBI Taxonomy" id="480070"/>
    <lineage>
        <taxon>Bacteria</taxon>
        <taxon>Pseudomonadati</taxon>
        <taxon>Pseudomonadota</taxon>
        <taxon>Alphaproteobacteria</taxon>
        <taxon>Micropepsales</taxon>
        <taxon>Micropepsaceae</taxon>
        <taxon>Rhizomicrobium</taxon>
    </lineage>
</organism>
<dbReference type="InterPro" id="IPR045053">
    <property type="entry name" value="MAN-like"/>
</dbReference>
<dbReference type="InterPro" id="IPR008979">
    <property type="entry name" value="Galactose-bd-like_sf"/>
</dbReference>
<dbReference type="Gene3D" id="2.60.120.260">
    <property type="entry name" value="Galactose-binding domain-like"/>
    <property type="match status" value="1"/>
</dbReference>
<name>A0ABN1EMG6_9PROT</name>
<evidence type="ECO:0000256" key="1">
    <source>
        <dbReference type="ARBA" id="ARBA00001678"/>
    </source>
</evidence>
<evidence type="ECO:0000313" key="8">
    <source>
        <dbReference type="EMBL" id="GAA0569758.1"/>
    </source>
</evidence>
<evidence type="ECO:0000256" key="4">
    <source>
        <dbReference type="ARBA" id="ARBA00023295"/>
    </source>
</evidence>
<dbReference type="EC" id="3.2.1.78" evidence="2"/>
<keyword evidence="4" id="KW-0326">Glycosidase</keyword>
<dbReference type="Gene3D" id="3.20.20.80">
    <property type="entry name" value="Glycosidases"/>
    <property type="match status" value="1"/>
</dbReference>
<feature type="signal peptide" evidence="5">
    <location>
        <begin position="1"/>
        <end position="19"/>
    </location>
</feature>
<dbReference type="Pfam" id="PF02018">
    <property type="entry name" value="CBM_4_9"/>
    <property type="match status" value="1"/>
</dbReference>
<evidence type="ECO:0000256" key="5">
    <source>
        <dbReference type="SAM" id="SignalP"/>
    </source>
</evidence>
<sequence>MSIRAAVAAVVLMAGSAAAGDLFPFTMPWNDAGTGNITDISAWNDKPAGAKGFVTVANGHLTAGGKRLQLLGVNVTFGANAPTHEDADIVARRMARFGINIVRLHHMDTHNAPNGLLENDRITFNPEYLDRLDYFIAALKRQGVYVDINLHVGRTYPGFATWPGGDNYFKGVDHFYPQMVKLQKDYARDLLSHRNPYTGTRYGEEPAVAIVEINNENGLIREWGAGALDGMTEPLRGEITRQWNAWLKQRYGSDAALRKAWGARSEPLGKEMFTSGWQLQTLGGAKAKLATTAAGVAMTMESKGQEDWHVQMHQGGLNFIADQPYTLTLKLRADHPMSLAVQAMQTHEPWKWLWSDTIKVGTEWKTVSVTFSPTFGETGARLTLGGLGFETGTLEIAEASLRPGGTSGLKPGESLDRGTIAISEHASRFSRTPAAQRDWLNFLWDTEVGYWREMQRFLKEDLGVKPPIVGSQAVYSPAPIQSMLDVVDDHSYWQHPHFPGRPWDPDNWRIKNVPMAGVENGGTIAELALRRVPGKPFIVSEYNAPAPNDYQAETMPLIAAYGALQDWDGIFLFDFGGWNNNWHTDHIDSFFDSRSNPVKLASLIATAAMLRRGDVTAAAPTHATLPDRAAWIEALRQSAYPPSGANFGMPKDAALARSVGAIAGSGPAPAWPVKSDTGELTWGIGGKTVVIDAARSKGLIGAKLGQAYDAHGVGLELTEAQGDWGVLTATVVQGTDFSSPGRILVTALGREENTGQQWTDASRTSVGRNWGQAPVLVEGLGARITLPVAASRVTAFALDELGNRKAPLPVTGSARATVEIGERYRTLWYEIVVK</sequence>
<comment type="catalytic activity">
    <reaction evidence="1">
        <text>Random hydrolysis of (1-&gt;4)-beta-D-mannosidic linkages in mannans, galactomannans and glucomannans.</text>
        <dbReference type="EC" id="3.2.1.78"/>
    </reaction>
</comment>
<reference evidence="8 9" key="1">
    <citation type="journal article" date="2019" name="Int. J. Syst. Evol. Microbiol.">
        <title>The Global Catalogue of Microorganisms (GCM) 10K type strain sequencing project: providing services to taxonomists for standard genome sequencing and annotation.</title>
        <authorList>
            <consortium name="The Broad Institute Genomics Platform"/>
            <consortium name="The Broad Institute Genome Sequencing Center for Infectious Disease"/>
            <person name="Wu L."/>
            <person name="Ma J."/>
        </authorList>
    </citation>
    <scope>NUCLEOTIDE SEQUENCE [LARGE SCALE GENOMIC DNA]</scope>
    <source>
        <strain evidence="8 9">JCM 15089</strain>
    </source>
</reference>
<evidence type="ECO:0000313" key="9">
    <source>
        <dbReference type="Proteomes" id="UP001499951"/>
    </source>
</evidence>
<evidence type="ECO:0000259" key="7">
    <source>
        <dbReference type="Pfam" id="PF02018"/>
    </source>
</evidence>
<accession>A0ABN1EMG6</accession>
<dbReference type="PANTHER" id="PTHR31451">
    <property type="match status" value="1"/>
</dbReference>
<feature type="domain" description="Glycoside hydrolase family 5" evidence="6">
    <location>
        <begin position="63"/>
        <end position="218"/>
    </location>
</feature>
<dbReference type="SUPFAM" id="SSF49785">
    <property type="entry name" value="Galactose-binding domain-like"/>
    <property type="match status" value="1"/>
</dbReference>
<dbReference type="RefSeq" id="WP_166929550.1">
    <property type="nucleotide sequence ID" value="NZ_BAAADD010000004.1"/>
</dbReference>
<keyword evidence="5" id="KW-0732">Signal</keyword>
<protein>
    <recommendedName>
        <fullName evidence="2">mannan endo-1,4-beta-mannosidase</fullName>
        <ecNumber evidence="2">3.2.1.78</ecNumber>
    </recommendedName>
</protein>
<dbReference type="InterPro" id="IPR001547">
    <property type="entry name" value="Glyco_hydro_5"/>
</dbReference>
<gene>
    <name evidence="8" type="ORF">GCM10008942_18110</name>
</gene>